<dbReference type="InterPro" id="IPR017476">
    <property type="entry name" value="UDP-Glc/GDP-Man"/>
</dbReference>
<sequence length="431" mass="46142">MKVSVFGLGYVGCVMTACLAREGHEVVGVDVNPEKVETVAGGESPIEEPGVGEAIAEGVAEERIEATTDATAAVLDSSVSFLTVGTPLDDTGQLSTTNLYNVVDSMVEAVDEKGNHRVVVRSTVPPSTTRSLREYMDSKTAEGTDVDFAVNPEFLREGAAMDDFFDPPYVVVGTFEGDAAEDLVNLYRTLGLDGEVRTVAPEEAESLKMVNNAFHALKICFANEVGSLASAAGVDGRELMDLVQSDRKLNVSEQYLDPGFAFGGSCLPKDSRAIATIAEDNGVSAPLLDSIPESNDAHIERVRDRVESVDGSTVGIVGIAFKSDTTDMRNSPGLRLAKQLDDEVLFYADGLDPSEAVGSNRDYLDKTMPDLTDRLVSDPDSFLDRADVVVFANNCARPELTTRLEDTPVCDPVGTVPEVADDVPEYHSVSW</sequence>
<dbReference type="EMBL" id="JBHTAS010000001">
    <property type="protein sequence ID" value="MFC7138432.1"/>
    <property type="molecule type" value="Genomic_DNA"/>
</dbReference>
<comment type="similarity">
    <text evidence="2 7">Belongs to the UDP-glucose/GDP-mannose dehydrogenase family.</text>
</comment>
<dbReference type="InterPro" id="IPR014027">
    <property type="entry name" value="UDP-Glc/GDP-Man_DH_C"/>
</dbReference>
<dbReference type="PANTHER" id="PTHR43750:SF1">
    <property type="entry name" value="GDP-MANNOSE 6-DEHYDROGENASE"/>
    <property type="match status" value="1"/>
</dbReference>
<evidence type="ECO:0000256" key="7">
    <source>
        <dbReference type="PIRNR" id="PIRNR000124"/>
    </source>
</evidence>
<dbReference type="InterPro" id="IPR036291">
    <property type="entry name" value="NAD(P)-bd_dom_sf"/>
</dbReference>
<dbReference type="Gene3D" id="1.20.5.170">
    <property type="match status" value="1"/>
</dbReference>
<evidence type="ECO:0000256" key="9">
    <source>
        <dbReference type="PIRSR" id="PIRSR500134-2"/>
    </source>
</evidence>
<feature type="binding site" evidence="10">
    <location>
        <position position="123"/>
    </location>
    <ligand>
        <name>NAD(+)</name>
        <dbReference type="ChEBI" id="CHEBI:57540"/>
    </ligand>
</feature>
<evidence type="ECO:0000313" key="12">
    <source>
        <dbReference type="EMBL" id="MFC7138432.1"/>
    </source>
</evidence>
<dbReference type="EC" id="1.1.1.22" evidence="3 7"/>
<dbReference type="Gene3D" id="3.40.50.720">
    <property type="entry name" value="NAD(P)-binding Rossmann-like Domain"/>
    <property type="match status" value="2"/>
</dbReference>
<evidence type="ECO:0000256" key="2">
    <source>
        <dbReference type="ARBA" id="ARBA00006601"/>
    </source>
</evidence>
<dbReference type="AlphaFoldDB" id="A0ABD5XTK0"/>
<feature type="binding site" evidence="10">
    <location>
        <position position="157"/>
    </location>
    <ligand>
        <name>NAD(+)</name>
        <dbReference type="ChEBI" id="CHEBI:57540"/>
    </ligand>
</feature>
<feature type="binding site" evidence="9">
    <location>
        <position position="208"/>
    </location>
    <ligand>
        <name>substrate</name>
    </ligand>
</feature>
<dbReference type="InterPro" id="IPR014026">
    <property type="entry name" value="UDP-Glc/GDP-Man_DH_dimer"/>
</dbReference>
<feature type="binding site" evidence="10">
    <location>
        <position position="269"/>
    </location>
    <ligand>
        <name>NAD(+)</name>
        <dbReference type="ChEBI" id="CHEBI:57540"/>
    </ligand>
</feature>
<organism evidence="12 13">
    <name type="scientific">Halosimplex aquaticum</name>
    <dbReference type="NCBI Taxonomy" id="3026162"/>
    <lineage>
        <taxon>Archaea</taxon>
        <taxon>Methanobacteriati</taxon>
        <taxon>Methanobacteriota</taxon>
        <taxon>Stenosarchaea group</taxon>
        <taxon>Halobacteria</taxon>
        <taxon>Halobacteriales</taxon>
        <taxon>Haloarculaceae</taxon>
        <taxon>Halosimplex</taxon>
    </lineage>
</organism>
<proteinExistence type="inferred from homology"/>
<dbReference type="InterPro" id="IPR036220">
    <property type="entry name" value="UDP-Glc/GDP-Man_DH_C_sf"/>
</dbReference>
<feature type="active site" description="Nucleophile" evidence="8">
    <location>
        <position position="266"/>
    </location>
</feature>
<dbReference type="SUPFAM" id="SSF48179">
    <property type="entry name" value="6-phosphogluconate dehydrogenase C-terminal domain-like"/>
    <property type="match status" value="1"/>
</dbReference>
<dbReference type="PROSITE" id="PS51257">
    <property type="entry name" value="PROKAR_LIPOPROTEIN"/>
    <property type="match status" value="1"/>
</dbReference>
<evidence type="ECO:0000256" key="6">
    <source>
        <dbReference type="ARBA" id="ARBA00047473"/>
    </source>
</evidence>
<dbReference type="Pfam" id="PF03721">
    <property type="entry name" value="UDPG_MGDP_dh_N"/>
    <property type="match status" value="1"/>
</dbReference>
<comment type="catalytic activity">
    <reaction evidence="6 7">
        <text>UDP-alpha-D-glucose + 2 NAD(+) + H2O = UDP-alpha-D-glucuronate + 2 NADH + 3 H(+)</text>
        <dbReference type="Rhea" id="RHEA:23596"/>
        <dbReference type="ChEBI" id="CHEBI:15377"/>
        <dbReference type="ChEBI" id="CHEBI:15378"/>
        <dbReference type="ChEBI" id="CHEBI:57540"/>
        <dbReference type="ChEBI" id="CHEBI:57945"/>
        <dbReference type="ChEBI" id="CHEBI:58052"/>
        <dbReference type="ChEBI" id="CHEBI:58885"/>
        <dbReference type="EC" id="1.1.1.22"/>
    </reaction>
</comment>
<comment type="pathway">
    <text evidence="1">Nucleotide-sugar biosynthesis; UDP-alpha-D-glucuronate biosynthesis; UDP-alpha-D-glucuronate from UDP-alpha-D-glucose: step 1/1.</text>
</comment>
<feature type="binding site" evidence="9">
    <location>
        <position position="322"/>
    </location>
    <ligand>
        <name>substrate</name>
    </ligand>
</feature>
<keyword evidence="5 7" id="KW-0520">NAD</keyword>
<feature type="binding site" evidence="10">
    <location>
        <position position="35"/>
    </location>
    <ligand>
        <name>NAD(+)</name>
        <dbReference type="ChEBI" id="CHEBI:57540"/>
    </ligand>
</feature>
<evidence type="ECO:0000256" key="8">
    <source>
        <dbReference type="PIRSR" id="PIRSR500134-1"/>
    </source>
</evidence>
<protein>
    <recommendedName>
        <fullName evidence="3 7">UDP-glucose 6-dehydrogenase</fullName>
        <ecNumber evidence="3 7">1.1.1.22</ecNumber>
    </recommendedName>
</protein>
<dbReference type="PIRSF" id="PIRSF000124">
    <property type="entry name" value="UDPglc_GDPman_dh"/>
    <property type="match status" value="1"/>
</dbReference>
<keyword evidence="13" id="KW-1185">Reference proteome</keyword>
<evidence type="ECO:0000256" key="3">
    <source>
        <dbReference type="ARBA" id="ARBA00012954"/>
    </source>
</evidence>
<dbReference type="InterPro" id="IPR001732">
    <property type="entry name" value="UDP-Glc/GDP-Man_DH_N"/>
</dbReference>
<feature type="binding site" evidence="10">
    <location>
        <position position="30"/>
    </location>
    <ligand>
        <name>NAD(+)</name>
        <dbReference type="ChEBI" id="CHEBI:57540"/>
    </ligand>
</feature>
<dbReference type="InterPro" id="IPR008927">
    <property type="entry name" value="6-PGluconate_DH-like_C_sf"/>
</dbReference>
<dbReference type="GeneID" id="78818669"/>
<dbReference type="GO" id="GO:0003979">
    <property type="term" value="F:UDP-glucose 6-dehydrogenase activity"/>
    <property type="evidence" value="ECO:0007669"/>
    <property type="project" value="UniProtKB-EC"/>
</dbReference>
<evidence type="ECO:0000256" key="10">
    <source>
        <dbReference type="PIRSR" id="PIRSR500134-3"/>
    </source>
</evidence>
<dbReference type="SMART" id="SM00984">
    <property type="entry name" value="UDPG_MGDP_dh_C"/>
    <property type="match status" value="1"/>
</dbReference>
<dbReference type="PANTHER" id="PTHR43750">
    <property type="entry name" value="UDP-GLUCOSE 6-DEHYDROGENASE TUAD"/>
    <property type="match status" value="1"/>
</dbReference>
<feature type="binding site" evidence="9">
    <location>
        <position position="263"/>
    </location>
    <ligand>
        <name>substrate</name>
    </ligand>
</feature>
<evidence type="ECO:0000313" key="13">
    <source>
        <dbReference type="Proteomes" id="UP001596432"/>
    </source>
</evidence>
<dbReference type="SUPFAM" id="SSF52413">
    <property type="entry name" value="UDP-glucose/GDP-mannose dehydrogenase C-terminal domain"/>
    <property type="match status" value="1"/>
</dbReference>
<dbReference type="RefSeq" id="WP_274324059.1">
    <property type="nucleotide sequence ID" value="NZ_CP118158.1"/>
</dbReference>
<dbReference type="PIRSF" id="PIRSF500134">
    <property type="entry name" value="UDPglc_DH_bac"/>
    <property type="match status" value="1"/>
</dbReference>
<feature type="binding site" evidence="10">
    <location>
        <position position="86"/>
    </location>
    <ligand>
        <name>NAD(+)</name>
        <dbReference type="ChEBI" id="CHEBI:57540"/>
    </ligand>
</feature>
<accession>A0ABD5XTK0</accession>
<dbReference type="Proteomes" id="UP001596432">
    <property type="component" value="Unassembled WGS sequence"/>
</dbReference>
<keyword evidence="4 7" id="KW-0560">Oxidoreductase</keyword>
<gene>
    <name evidence="12" type="ORF">ACFQMA_01095</name>
</gene>
<dbReference type="NCBIfam" id="TIGR03026">
    <property type="entry name" value="NDP-sugDHase"/>
    <property type="match status" value="1"/>
</dbReference>
<dbReference type="InterPro" id="IPR028357">
    <property type="entry name" value="UDPglc_DH_bac"/>
</dbReference>
<dbReference type="Pfam" id="PF00984">
    <property type="entry name" value="UDPG_MGDP_dh"/>
    <property type="match status" value="1"/>
</dbReference>
<feature type="binding site" evidence="10">
    <location>
        <position position="329"/>
    </location>
    <ligand>
        <name>NAD(+)</name>
        <dbReference type="ChEBI" id="CHEBI:57540"/>
    </ligand>
</feature>
<feature type="domain" description="UDP-glucose/GDP-mannose dehydrogenase C-terminal" evidence="11">
    <location>
        <begin position="315"/>
        <end position="412"/>
    </location>
</feature>
<evidence type="ECO:0000256" key="5">
    <source>
        <dbReference type="ARBA" id="ARBA00023027"/>
    </source>
</evidence>
<comment type="caution">
    <text evidence="12">The sequence shown here is derived from an EMBL/GenBank/DDBJ whole genome shotgun (WGS) entry which is preliminary data.</text>
</comment>
<evidence type="ECO:0000256" key="4">
    <source>
        <dbReference type="ARBA" id="ARBA00023002"/>
    </source>
</evidence>
<name>A0ABD5XTK0_9EURY</name>
<feature type="binding site" evidence="9">
    <location>
        <begin position="255"/>
        <end position="259"/>
    </location>
    <ligand>
        <name>substrate</name>
    </ligand>
</feature>
<reference evidence="12 13" key="1">
    <citation type="journal article" date="2019" name="Int. J. Syst. Evol. Microbiol.">
        <title>The Global Catalogue of Microorganisms (GCM) 10K type strain sequencing project: providing services to taxonomists for standard genome sequencing and annotation.</title>
        <authorList>
            <consortium name="The Broad Institute Genomics Platform"/>
            <consortium name="The Broad Institute Genome Sequencing Center for Infectious Disease"/>
            <person name="Wu L."/>
            <person name="Ma J."/>
        </authorList>
    </citation>
    <scope>NUCLEOTIDE SEQUENCE [LARGE SCALE GENOMIC DNA]</scope>
    <source>
        <strain evidence="12 13">XZYJT29</strain>
    </source>
</reference>
<evidence type="ECO:0000259" key="11">
    <source>
        <dbReference type="SMART" id="SM00984"/>
    </source>
</evidence>
<evidence type="ECO:0000256" key="1">
    <source>
        <dbReference type="ARBA" id="ARBA00004701"/>
    </source>
</evidence>
<dbReference type="SUPFAM" id="SSF51735">
    <property type="entry name" value="NAD(P)-binding Rossmann-fold domains"/>
    <property type="match status" value="1"/>
</dbReference>
<feature type="binding site" evidence="9">
    <location>
        <begin position="154"/>
        <end position="157"/>
    </location>
    <ligand>
        <name>substrate</name>
    </ligand>
</feature>